<feature type="compositionally biased region" description="Polar residues" evidence="1">
    <location>
        <begin position="37"/>
        <end position="55"/>
    </location>
</feature>
<evidence type="ECO:0000313" key="2">
    <source>
        <dbReference type="EMBL" id="MPC62995.1"/>
    </source>
</evidence>
<sequence>MVKFIFGSMVAMEHRVYTWRFESKLGDFTANHAAPSLGTNSGNLPPTCNMASTSAKGGTGEGKDNGDGGKDESG</sequence>
<organism evidence="2 3">
    <name type="scientific">Portunus trituberculatus</name>
    <name type="common">Swimming crab</name>
    <name type="synonym">Neptunus trituberculatus</name>
    <dbReference type="NCBI Taxonomy" id="210409"/>
    <lineage>
        <taxon>Eukaryota</taxon>
        <taxon>Metazoa</taxon>
        <taxon>Ecdysozoa</taxon>
        <taxon>Arthropoda</taxon>
        <taxon>Crustacea</taxon>
        <taxon>Multicrustacea</taxon>
        <taxon>Malacostraca</taxon>
        <taxon>Eumalacostraca</taxon>
        <taxon>Eucarida</taxon>
        <taxon>Decapoda</taxon>
        <taxon>Pleocyemata</taxon>
        <taxon>Brachyura</taxon>
        <taxon>Eubrachyura</taxon>
        <taxon>Portunoidea</taxon>
        <taxon>Portunidae</taxon>
        <taxon>Portuninae</taxon>
        <taxon>Portunus</taxon>
    </lineage>
</organism>
<proteinExistence type="predicted"/>
<dbReference type="Proteomes" id="UP000324222">
    <property type="component" value="Unassembled WGS sequence"/>
</dbReference>
<reference evidence="2 3" key="1">
    <citation type="submission" date="2019-05" db="EMBL/GenBank/DDBJ databases">
        <title>Another draft genome of Portunus trituberculatus and its Hox gene families provides insights of decapod evolution.</title>
        <authorList>
            <person name="Jeong J.-H."/>
            <person name="Song I."/>
            <person name="Kim S."/>
            <person name="Choi T."/>
            <person name="Kim D."/>
            <person name="Ryu S."/>
            <person name="Kim W."/>
        </authorList>
    </citation>
    <scope>NUCLEOTIDE SEQUENCE [LARGE SCALE GENOMIC DNA]</scope>
    <source>
        <tissue evidence="2">Muscle</tissue>
    </source>
</reference>
<feature type="compositionally biased region" description="Basic and acidic residues" evidence="1">
    <location>
        <begin position="61"/>
        <end position="74"/>
    </location>
</feature>
<evidence type="ECO:0000313" key="3">
    <source>
        <dbReference type="Proteomes" id="UP000324222"/>
    </source>
</evidence>
<dbReference type="AlphaFoldDB" id="A0A5B7H044"/>
<protein>
    <submittedName>
        <fullName evidence="2">Uncharacterized protein</fullName>
    </submittedName>
</protein>
<comment type="caution">
    <text evidence="2">The sequence shown here is derived from an EMBL/GenBank/DDBJ whole genome shotgun (WGS) entry which is preliminary data.</text>
</comment>
<gene>
    <name evidence="2" type="ORF">E2C01_057087</name>
</gene>
<evidence type="ECO:0000256" key="1">
    <source>
        <dbReference type="SAM" id="MobiDB-lite"/>
    </source>
</evidence>
<name>A0A5B7H044_PORTR</name>
<dbReference type="EMBL" id="VSRR010020307">
    <property type="protein sequence ID" value="MPC62995.1"/>
    <property type="molecule type" value="Genomic_DNA"/>
</dbReference>
<feature type="region of interest" description="Disordered" evidence="1">
    <location>
        <begin position="30"/>
        <end position="74"/>
    </location>
</feature>
<accession>A0A5B7H044</accession>
<keyword evidence="3" id="KW-1185">Reference proteome</keyword>